<dbReference type="RefSeq" id="WP_003322468.1">
    <property type="nucleotide sequence ID" value="NZ_ALPT02000061.1"/>
</dbReference>
<dbReference type="OrthoDB" id="1645001at2"/>
<evidence type="ECO:0000313" key="5">
    <source>
        <dbReference type="Proteomes" id="UP000297014"/>
    </source>
</evidence>
<keyword evidence="4" id="KW-1185">Reference proteome</keyword>
<feature type="domain" description="ABM" evidence="1">
    <location>
        <begin position="2"/>
        <end position="91"/>
    </location>
</feature>
<evidence type="ECO:0000313" key="3">
    <source>
        <dbReference type="EMBL" id="THG90129.1"/>
    </source>
</evidence>
<keyword evidence="2" id="KW-0503">Monooxygenase</keyword>
<dbReference type="EMBL" id="JALP01000172">
    <property type="protein sequence ID" value="THG90129.1"/>
    <property type="molecule type" value="Genomic_DNA"/>
</dbReference>
<gene>
    <name evidence="3" type="ORF">AJ85_12705</name>
    <name evidence="2" type="ORF">BALCAV_0216210</name>
</gene>
<dbReference type="STRING" id="1218173.BALCAV_0216210"/>
<dbReference type="eggNOG" id="COG2329">
    <property type="taxonomic scope" value="Bacteria"/>
</dbReference>
<comment type="caution">
    <text evidence="2">The sequence shown here is derived from an EMBL/GenBank/DDBJ whole genome shotgun (WGS) entry which is preliminary data.</text>
</comment>
<accession>A0A094YSI1</accession>
<reference evidence="2 4" key="1">
    <citation type="journal article" date="2014" name="Genome Announc.">
        <title>Draft Genome Sequence of Bacillus alcalophilus AV1934, a Classic Alkaliphile Isolated from Human Feces in 1934.</title>
        <authorList>
            <person name="Attie O."/>
            <person name="Jayaprakash A."/>
            <person name="Shah H."/>
            <person name="Paulsen I.T."/>
            <person name="Morino M."/>
            <person name="Takahashi Y."/>
            <person name="Narumi I."/>
            <person name="Sachidanandam R."/>
            <person name="Satoh K."/>
            <person name="Ito M."/>
            <person name="Krulwich T.A."/>
        </authorList>
    </citation>
    <scope>NUCLEOTIDE SEQUENCE [LARGE SCALE GENOMIC DNA]</scope>
    <source>
        <strain evidence="2 4">AV1934</strain>
    </source>
</reference>
<dbReference type="Proteomes" id="UP000297014">
    <property type="component" value="Unassembled WGS sequence"/>
</dbReference>
<dbReference type="InterPro" id="IPR007138">
    <property type="entry name" value="ABM_dom"/>
</dbReference>
<dbReference type="Pfam" id="PF03992">
    <property type="entry name" value="ABM"/>
    <property type="match status" value="1"/>
</dbReference>
<dbReference type="GO" id="GO:0004497">
    <property type="term" value="F:monooxygenase activity"/>
    <property type="evidence" value="ECO:0007669"/>
    <property type="project" value="UniProtKB-KW"/>
</dbReference>
<dbReference type="AlphaFoldDB" id="A0A094YSI1"/>
<dbReference type="PANTHER" id="PTHR34474">
    <property type="entry name" value="SIGNAL TRANSDUCTION PROTEIN TRAP"/>
    <property type="match status" value="1"/>
</dbReference>
<evidence type="ECO:0000313" key="4">
    <source>
        <dbReference type="Proteomes" id="UP000002754"/>
    </source>
</evidence>
<dbReference type="InterPro" id="IPR050404">
    <property type="entry name" value="Heme-degrading_MO"/>
</dbReference>
<dbReference type="Proteomes" id="UP000002754">
    <property type="component" value="Unassembled WGS sequence"/>
</dbReference>
<dbReference type="Gene3D" id="3.30.70.100">
    <property type="match status" value="1"/>
</dbReference>
<reference evidence="3 5" key="2">
    <citation type="submission" date="2014-01" db="EMBL/GenBank/DDBJ databases">
        <title>Draft genome sequencing of Bacillus alcalophilus CGMCC 1.3604.</title>
        <authorList>
            <person name="Yang J."/>
            <person name="Diao L."/>
            <person name="Yang S."/>
        </authorList>
    </citation>
    <scope>NUCLEOTIDE SEQUENCE [LARGE SCALE GENOMIC DNA]</scope>
    <source>
        <strain evidence="3 5">CGMCC 1.3604</strain>
    </source>
</reference>
<dbReference type="InterPro" id="IPR011008">
    <property type="entry name" value="Dimeric_a/b-barrel"/>
</dbReference>
<dbReference type="PROSITE" id="PS51725">
    <property type="entry name" value="ABM"/>
    <property type="match status" value="1"/>
</dbReference>
<dbReference type="EMBL" id="ALPT02000061">
    <property type="protein sequence ID" value="KGA96437.1"/>
    <property type="molecule type" value="Genomic_DNA"/>
</dbReference>
<dbReference type="PANTHER" id="PTHR34474:SF1">
    <property type="entry name" value="HEME-DEGRADING MONOOXYGENASE HMOA"/>
    <property type="match status" value="1"/>
</dbReference>
<sequence>MFFQNKNILVKEGTSHLVVERFSGEGVIEQQPGFIDMSVLVKKQRRGDEEVIVVIRWVSEQDWKNWEKSDIHLEGHRQSRGKPKPEHIIEMSQNLYEVKVFKTAR</sequence>
<proteinExistence type="predicted"/>
<dbReference type="SUPFAM" id="SSF54909">
    <property type="entry name" value="Dimeric alpha+beta barrel"/>
    <property type="match status" value="1"/>
</dbReference>
<keyword evidence="2" id="KW-0560">Oxidoreductase</keyword>
<evidence type="ECO:0000259" key="1">
    <source>
        <dbReference type="PROSITE" id="PS51725"/>
    </source>
</evidence>
<protein>
    <submittedName>
        <fullName evidence="2">Antibiotic biosynthesis monooxygenase</fullName>
    </submittedName>
</protein>
<organism evidence="2 4">
    <name type="scientific">Alkalihalobacillus alcalophilus ATCC 27647 = CGMCC 1.3604</name>
    <dbReference type="NCBI Taxonomy" id="1218173"/>
    <lineage>
        <taxon>Bacteria</taxon>
        <taxon>Bacillati</taxon>
        <taxon>Bacillota</taxon>
        <taxon>Bacilli</taxon>
        <taxon>Bacillales</taxon>
        <taxon>Bacillaceae</taxon>
        <taxon>Alkalihalobacillus</taxon>
    </lineage>
</organism>
<name>A0A094YSI1_ALKAL</name>
<evidence type="ECO:0000313" key="2">
    <source>
        <dbReference type="EMBL" id="KGA96437.1"/>
    </source>
</evidence>